<reference evidence="2" key="1">
    <citation type="submission" date="2023-08" db="EMBL/GenBank/DDBJ databases">
        <authorList>
            <person name="Alioto T."/>
            <person name="Alioto T."/>
            <person name="Gomez Garrido J."/>
        </authorList>
    </citation>
    <scope>NUCLEOTIDE SEQUENCE</scope>
</reference>
<protein>
    <submittedName>
        <fullName evidence="2">Serine/threonine-protein kinase ULK4-like isoform X4</fullName>
    </submittedName>
</protein>
<dbReference type="InterPro" id="IPR056981">
    <property type="entry name" value="HEAT_ULK4_RUNKEL"/>
</dbReference>
<dbReference type="Pfam" id="PF00069">
    <property type="entry name" value="Pkinase"/>
    <property type="match status" value="1"/>
</dbReference>
<dbReference type="CDD" id="cd14010">
    <property type="entry name" value="STKc_ULK4"/>
    <property type="match status" value="1"/>
</dbReference>
<dbReference type="GO" id="GO:0004672">
    <property type="term" value="F:protein kinase activity"/>
    <property type="evidence" value="ECO:0007669"/>
    <property type="project" value="InterPro"/>
</dbReference>
<dbReference type="Gene3D" id="1.10.510.10">
    <property type="entry name" value="Transferase(Phosphotransferase) domain 1"/>
    <property type="match status" value="1"/>
</dbReference>
<dbReference type="PANTHER" id="PTHR46240:SF1">
    <property type="entry name" value="SERINE_THREONINE-PROTEIN KINASE ULK4"/>
    <property type="match status" value="1"/>
</dbReference>
<evidence type="ECO:0000259" key="1">
    <source>
        <dbReference type="PROSITE" id="PS50011"/>
    </source>
</evidence>
<dbReference type="InterPro" id="IPR045906">
    <property type="entry name" value="ULK4"/>
</dbReference>
<dbReference type="GO" id="GO:0005524">
    <property type="term" value="F:ATP binding"/>
    <property type="evidence" value="ECO:0007669"/>
    <property type="project" value="InterPro"/>
</dbReference>
<gene>
    <name evidence="2" type="ORF">OCTVUL_1B019476</name>
</gene>
<sequence>MLKVTLSPDRQQILNMENFILYDALEKSDHTVVYKGRKKGTIKFVAIHRIEKCKRCELTNTVRMIHDLNHPNIVKFDEWYETSNHLWLVIELCTGGSLEKLITQDGHLPEDSIRKFGVDLVSGLHFLHSLNIIFCDLRPSKVLFDCYGKLKYADFGLSKAEEENLEEVFQKFLEMNDINPRDDEELIKKQPTKGSPNYMAPEVLKGGDMTVTSDLWSLGCVLYEMYTGHQPFQAETFQELVDKIVNDDYPPPKVIGSKPSLKPSSEFLDLLKRLLEKDPYKRITWFDLVHHPFWEGELENLLKQFFNNTSNRTDISSDEKLNHSVLSSDSEHNQSTQDISAAPTFEEEQTITQSTSACDNDVSIAEEISSSITSSPVADLNTFKPKMHTVGETSLGEGLFTLSTRSSTNIPSKNHSISLVQSCGSPTYPNEVLQNPESNTGLLELLYHPTDFNVTPIADNPKITKVIPLKYEAKSLLITPYGVEKILTLSEKAYQKHINQIIDIFQNVEKGPPTQKRHNFFNYLGTLVSNVTIANSLVNHGMLTHLARQAKDSNNTDVRSKLSRVAALLVNSTTEIDDVINVSEPITIFTELLRDNLKNGKLRHSLLPAVGELLFLVACQESQRGESIENWSVPTMTHTIIAKCCREEGDIIVNHLAAKIIENVTTTFGHHAQKFATNEIGQSLWYLYKQTAVDSLQITVILALCRITRLSVSVFQNVLDSVGVASVLDTFSSGITRIHQAVITMFGALLSAGYCVPRLLQDKVFLEHVFHLLDNLSDVIRAKAFFVIFQLIQNSPNILSTCCKSRLLMYIERDIQGTVADSKVYSTSDHLTSCLTKLCDVIVQSVPYIIKEILDALDPISKRQHISNAILIRQLRLALPQVDIITSLISSNLFRNRIVNDKFCRDIGNLLIHVKDIEVYGTNIDAVIGPGSTTDFVTQIVSVIYTMSQHSSLLQQHYDVITGIWLRTLVQLTACQDTPTRESCLWLVAELASFYLGQEQNSHRDGQFTKKLHSLIDDYLLPQCEQILLDQDPLPSYALKLFGVLLDHSPGFIKYIEKHCLITVIFQVLIDHQHNPVSSAVKTIVKILRCIVGHKETNMSDLYEQGLIGHLIGLISELNPTCMEPGNPSYKVSVEMLHDLLDTLHGNLKYISDVVRKVIQAKKHGSEDIIDNNRAEQLLLVNKAFIDVNPLLIQLMCHADCEIQEVATKLLSLTAQLFGGECQDALTDENMMFYCKALKIADSKRQKLILRIIKRFVTVEKHHTNTLKRNGLELLNVIKSLSHTASSTADIAITSLANDILKIGGVA</sequence>
<dbReference type="InterPro" id="IPR000719">
    <property type="entry name" value="Prot_kinase_dom"/>
</dbReference>
<accession>A0AA36BL94</accession>
<name>A0AA36BL94_OCTVU</name>
<organism evidence="2 3">
    <name type="scientific">Octopus vulgaris</name>
    <name type="common">Common octopus</name>
    <dbReference type="NCBI Taxonomy" id="6645"/>
    <lineage>
        <taxon>Eukaryota</taxon>
        <taxon>Metazoa</taxon>
        <taxon>Spiralia</taxon>
        <taxon>Lophotrochozoa</taxon>
        <taxon>Mollusca</taxon>
        <taxon>Cephalopoda</taxon>
        <taxon>Coleoidea</taxon>
        <taxon>Octopodiformes</taxon>
        <taxon>Octopoda</taxon>
        <taxon>Incirrata</taxon>
        <taxon>Octopodidae</taxon>
        <taxon>Octopus</taxon>
    </lineage>
</organism>
<dbReference type="InterPro" id="IPR016024">
    <property type="entry name" value="ARM-type_fold"/>
</dbReference>
<evidence type="ECO:0000313" key="2">
    <source>
        <dbReference type="EMBL" id="CAI9736109.1"/>
    </source>
</evidence>
<dbReference type="SUPFAM" id="SSF56112">
    <property type="entry name" value="Protein kinase-like (PK-like)"/>
    <property type="match status" value="1"/>
</dbReference>
<dbReference type="PROSITE" id="PS50011">
    <property type="entry name" value="PROTEIN_KINASE_DOM"/>
    <property type="match status" value="1"/>
</dbReference>
<keyword evidence="3" id="KW-1185">Reference proteome</keyword>
<dbReference type="EMBL" id="OX597831">
    <property type="protein sequence ID" value="CAI9736109.1"/>
    <property type="molecule type" value="Genomic_DNA"/>
</dbReference>
<dbReference type="InterPro" id="IPR011009">
    <property type="entry name" value="Kinase-like_dom_sf"/>
</dbReference>
<dbReference type="Proteomes" id="UP001162480">
    <property type="component" value="Chromosome 18"/>
</dbReference>
<evidence type="ECO:0000313" key="3">
    <source>
        <dbReference type="Proteomes" id="UP001162480"/>
    </source>
</evidence>
<proteinExistence type="predicted"/>
<dbReference type="PANTHER" id="PTHR46240">
    <property type="entry name" value="SER/THR PROTEIN KINASE ULK4"/>
    <property type="match status" value="1"/>
</dbReference>
<dbReference type="SUPFAM" id="SSF48371">
    <property type="entry name" value="ARM repeat"/>
    <property type="match status" value="2"/>
</dbReference>
<dbReference type="Pfam" id="PF23606">
    <property type="entry name" value="HEAT_ULK4"/>
    <property type="match status" value="1"/>
</dbReference>
<feature type="domain" description="Protein kinase" evidence="1">
    <location>
        <begin position="19"/>
        <end position="294"/>
    </location>
</feature>
<dbReference type="Gene3D" id="1.25.10.10">
    <property type="entry name" value="Leucine-rich Repeat Variant"/>
    <property type="match status" value="2"/>
</dbReference>
<dbReference type="InterPro" id="IPR011989">
    <property type="entry name" value="ARM-like"/>
</dbReference>